<dbReference type="EMBL" id="CZQE01000364">
    <property type="protein sequence ID" value="CUS46425.1"/>
    <property type="molecule type" value="Genomic_DNA"/>
</dbReference>
<proteinExistence type="predicted"/>
<dbReference type="AlphaFoldDB" id="A0A160TMG2"/>
<dbReference type="PROSITE" id="PS00018">
    <property type="entry name" value="EF_HAND_1"/>
    <property type="match status" value="1"/>
</dbReference>
<feature type="domain" description="EF-hand" evidence="1">
    <location>
        <begin position="98"/>
        <end position="119"/>
    </location>
</feature>
<dbReference type="InterPro" id="IPR002048">
    <property type="entry name" value="EF_hand_dom"/>
</dbReference>
<dbReference type="GO" id="GO:0005509">
    <property type="term" value="F:calcium ion binding"/>
    <property type="evidence" value="ECO:0007669"/>
    <property type="project" value="InterPro"/>
</dbReference>
<evidence type="ECO:0000259" key="1">
    <source>
        <dbReference type="Pfam" id="PF13202"/>
    </source>
</evidence>
<organism evidence="2">
    <name type="scientific">hydrothermal vent metagenome</name>
    <dbReference type="NCBI Taxonomy" id="652676"/>
    <lineage>
        <taxon>unclassified sequences</taxon>
        <taxon>metagenomes</taxon>
        <taxon>ecological metagenomes</taxon>
    </lineage>
</organism>
<dbReference type="InterPro" id="IPR011992">
    <property type="entry name" value="EF-hand-dom_pair"/>
</dbReference>
<accession>A0A160TMG2</accession>
<reference evidence="2" key="1">
    <citation type="submission" date="2015-10" db="EMBL/GenBank/DDBJ databases">
        <authorList>
            <person name="Gilbert D.G."/>
        </authorList>
    </citation>
    <scope>NUCLEOTIDE SEQUENCE</scope>
</reference>
<gene>
    <name evidence="2" type="ORF">MGWOODY_Smn3819</name>
</gene>
<protein>
    <recommendedName>
        <fullName evidence="1">EF-hand domain-containing protein</fullName>
    </recommendedName>
</protein>
<dbReference type="Pfam" id="PF13202">
    <property type="entry name" value="EF-hand_5"/>
    <property type="match status" value="1"/>
</dbReference>
<dbReference type="SUPFAM" id="SSF47473">
    <property type="entry name" value="EF-hand"/>
    <property type="match status" value="1"/>
</dbReference>
<name>A0A160TMG2_9ZZZZ</name>
<evidence type="ECO:0000313" key="2">
    <source>
        <dbReference type="EMBL" id="CUS46425.1"/>
    </source>
</evidence>
<sequence length="123" mass="12894">MKPGYAATALLTFAASALPAYAQDFDPMALADTNADGKVSLAEATAFSAQGWTFVDQSNAGKIKKETLPDFMQPSFASTKADAEGYVTKDAFLAAVPDRFKAADTDADGSLSDVELRGFLGMP</sequence>
<dbReference type="InterPro" id="IPR018247">
    <property type="entry name" value="EF_Hand_1_Ca_BS"/>
</dbReference>
<dbReference type="Gene3D" id="1.10.238.10">
    <property type="entry name" value="EF-hand"/>
    <property type="match status" value="1"/>
</dbReference>